<sequence>MTGRARPVRCARMCAACAEASRSRPRRADASTRPACLSRAFGDSLERVAGRTRRARHSRAPVCSRRSTAYVVAAISRAVFAGVAHARGARFLRRSTCGMHVARGMCGMLRRIVRSRISKGGVRYRRGSPRARARPHGHTSGTAIARICAAGTRADRVWTPTAASVPHCAEARRGARVQGRRRWPFRRAGIDTFEIGTSGIPVDAPPIVPTGGRARRSGSTLSTCEGDAVAHSRSNAHFMIQCVRRGGGDSLRFFAPPPAPARA</sequence>
<feature type="region of interest" description="Disordered" evidence="1">
    <location>
        <begin position="120"/>
        <end position="140"/>
    </location>
</feature>
<dbReference type="Proteomes" id="UP000231878">
    <property type="component" value="Unassembled WGS sequence"/>
</dbReference>
<proteinExistence type="predicted"/>
<dbReference type="EMBL" id="PHRB01000046">
    <property type="protein sequence ID" value="PJO62440.1"/>
    <property type="molecule type" value="Genomic_DNA"/>
</dbReference>
<evidence type="ECO:0000313" key="3">
    <source>
        <dbReference type="Proteomes" id="UP000231878"/>
    </source>
</evidence>
<gene>
    <name evidence="2" type="ORF">CWD88_31345</name>
</gene>
<evidence type="ECO:0000313" key="2">
    <source>
        <dbReference type="EMBL" id="PJO62440.1"/>
    </source>
</evidence>
<protein>
    <submittedName>
        <fullName evidence="2">Uncharacterized protein</fullName>
    </submittedName>
</protein>
<name>A0AAX0U2N8_BURPE</name>
<dbReference type="AlphaFoldDB" id="A0AAX0U2N8"/>
<comment type="caution">
    <text evidence="2">The sequence shown here is derived from an EMBL/GenBank/DDBJ whole genome shotgun (WGS) entry which is preliminary data.</text>
</comment>
<accession>A0AAX0U2N8</accession>
<evidence type="ECO:0000256" key="1">
    <source>
        <dbReference type="SAM" id="MobiDB-lite"/>
    </source>
</evidence>
<organism evidence="2 3">
    <name type="scientific">Burkholderia pseudomallei</name>
    <name type="common">Pseudomonas pseudomallei</name>
    <dbReference type="NCBI Taxonomy" id="28450"/>
    <lineage>
        <taxon>Bacteria</taxon>
        <taxon>Pseudomonadati</taxon>
        <taxon>Pseudomonadota</taxon>
        <taxon>Betaproteobacteria</taxon>
        <taxon>Burkholderiales</taxon>
        <taxon>Burkholderiaceae</taxon>
        <taxon>Burkholderia</taxon>
        <taxon>pseudomallei group</taxon>
    </lineage>
</organism>
<reference evidence="2 3" key="1">
    <citation type="submission" date="2017-11" db="EMBL/GenBank/DDBJ databases">
        <title>Molecular characterization of Burkholderia pseudomallei and closely related isolates from Vietnam.</title>
        <authorList>
            <person name="Ustinov D.V."/>
            <person name="Antonov A.S."/>
            <person name="Avdusheva E.F."/>
            <person name="Shpak I.M."/>
            <person name="Zakharova I.B."/>
            <person name="Thi L.A."/>
            <person name="Teteryatnikova N."/>
            <person name="Lopasteyskaya Y.A."/>
            <person name="Kuzyutina J.A."/>
            <person name="Ngo T.N."/>
            <person name="Victorov D.V."/>
        </authorList>
    </citation>
    <scope>NUCLEOTIDE SEQUENCE [LARGE SCALE GENOMIC DNA]</scope>
    <source>
        <strain evidence="2 3">V1512</strain>
    </source>
</reference>
<feature type="compositionally biased region" description="Basic residues" evidence="1">
    <location>
        <begin position="120"/>
        <end position="137"/>
    </location>
</feature>